<dbReference type="InterPro" id="IPR003700">
    <property type="entry name" value="Pantoate_hydroxy_MeTrfase"/>
</dbReference>
<feature type="binding site" evidence="7 9">
    <location>
        <position position="112"/>
    </location>
    <ligand>
        <name>3-methyl-2-oxobutanoate</name>
        <dbReference type="ChEBI" id="CHEBI:11851"/>
    </ligand>
</feature>
<evidence type="ECO:0000256" key="4">
    <source>
        <dbReference type="ARBA" id="ARBA00022655"/>
    </source>
</evidence>
<dbReference type="GO" id="GO:0000287">
    <property type="term" value="F:magnesium ion binding"/>
    <property type="evidence" value="ECO:0007669"/>
    <property type="project" value="TreeGrafter"/>
</dbReference>
<organism evidence="11 12">
    <name type="scientific">Allobacillus saliphilus</name>
    <dbReference type="NCBI Taxonomy" id="2912308"/>
    <lineage>
        <taxon>Bacteria</taxon>
        <taxon>Bacillati</taxon>
        <taxon>Bacillota</taxon>
        <taxon>Bacilli</taxon>
        <taxon>Bacillales</taxon>
        <taxon>Bacillaceae</taxon>
        <taxon>Allobacillus</taxon>
    </lineage>
</organism>
<proteinExistence type="inferred from homology"/>
<keyword evidence="7 10" id="KW-0460">Magnesium</keyword>
<evidence type="ECO:0000256" key="9">
    <source>
        <dbReference type="PIRSR" id="PIRSR000388-2"/>
    </source>
</evidence>
<feature type="active site" description="Proton acceptor" evidence="7 8">
    <location>
        <position position="181"/>
    </location>
</feature>
<dbReference type="PANTHER" id="PTHR20881">
    <property type="entry name" value="3-METHYL-2-OXOBUTANOATE HYDROXYMETHYLTRANSFERASE"/>
    <property type="match status" value="1"/>
</dbReference>
<evidence type="ECO:0000313" key="12">
    <source>
        <dbReference type="Proteomes" id="UP000675431"/>
    </source>
</evidence>
<keyword evidence="7 10" id="KW-0479">Metal-binding</keyword>
<name>A0A941CSQ6_9BACI</name>
<dbReference type="AlphaFoldDB" id="A0A941CSQ6"/>
<dbReference type="GO" id="GO:0015940">
    <property type="term" value="P:pantothenate biosynthetic process"/>
    <property type="evidence" value="ECO:0007669"/>
    <property type="project" value="UniProtKB-UniRule"/>
</dbReference>
<comment type="caution">
    <text evidence="11">The sequence shown here is derived from an EMBL/GenBank/DDBJ whole genome shotgun (WGS) entry which is preliminary data.</text>
</comment>
<comment type="subunit">
    <text evidence="3 7">Homodecamer; pentamer of dimers.</text>
</comment>
<evidence type="ECO:0000256" key="5">
    <source>
        <dbReference type="ARBA" id="ARBA00022679"/>
    </source>
</evidence>
<evidence type="ECO:0000256" key="10">
    <source>
        <dbReference type="PIRSR" id="PIRSR000388-3"/>
    </source>
</evidence>
<dbReference type="CDD" id="cd06557">
    <property type="entry name" value="KPHMT-like"/>
    <property type="match status" value="1"/>
</dbReference>
<sequence length="278" mass="30115">MKTRRTFEKMKQENEKITMLTAYDYPSAKTAENAGVDMILVGDSLGMVVLGYDSTIPVTVDDMIHHGKAVKRGAPNTFTVVDLPFMSFHVSEAEAMRNAARIVQETGADAVKLEGGQELAPLIRKLTQAGIPVVGHIGLTPQTFQVLGGYRVQGKTTEEARRLIENADVLNEAGVISIVLECVPAKLATLITENSNVPTIGIGAGSGTDGQVLVYHDLLQYGVERLAKFVKPQANLNESIDHAIRTYISEVKATDFPSDEHTYAINDDVLDGLYGGEK</sequence>
<dbReference type="EC" id="2.1.2.11" evidence="7"/>
<evidence type="ECO:0000256" key="2">
    <source>
        <dbReference type="ARBA" id="ARBA00008676"/>
    </source>
</evidence>
<evidence type="ECO:0000256" key="1">
    <source>
        <dbReference type="ARBA" id="ARBA00005033"/>
    </source>
</evidence>
<comment type="function">
    <text evidence="6 7">Catalyzes the reversible reaction in which hydroxymethyl group from 5,10-methylenetetrahydrofolate is transferred onto alpha-ketoisovalerate to form ketopantoate.</text>
</comment>
<keyword evidence="4 7" id="KW-0566">Pantothenate biosynthesis</keyword>
<evidence type="ECO:0000256" key="6">
    <source>
        <dbReference type="ARBA" id="ARBA00056497"/>
    </source>
</evidence>
<accession>A0A941CSQ6</accession>
<reference evidence="11 12" key="1">
    <citation type="submission" date="2021-04" db="EMBL/GenBank/DDBJ databases">
        <title>Allobacillus sp. nov. SKP8-2 isolated from shrimp paste.</title>
        <authorList>
            <person name="Tanasupawat S."/>
            <person name="Yiamsombat S."/>
            <person name="Kanchanasin P."/>
            <person name="Kuncharoen N."/>
        </authorList>
    </citation>
    <scope>NUCLEOTIDE SEQUENCE [LARGE SCALE GENOMIC DNA]</scope>
    <source>
        <strain evidence="11 12">SKP8-2</strain>
    </source>
</reference>
<keyword evidence="7" id="KW-0963">Cytoplasm</keyword>
<comment type="similarity">
    <text evidence="2 7">Belongs to the PanB family.</text>
</comment>
<dbReference type="Gene3D" id="3.20.20.60">
    <property type="entry name" value="Phosphoenolpyruvate-binding domains"/>
    <property type="match status" value="1"/>
</dbReference>
<feature type="binding site" evidence="7 9">
    <location>
        <begin position="43"/>
        <end position="44"/>
    </location>
    <ligand>
        <name>3-methyl-2-oxobutanoate</name>
        <dbReference type="ChEBI" id="CHEBI:11851"/>
    </ligand>
</feature>
<feature type="binding site" evidence="7 10">
    <location>
        <position position="114"/>
    </location>
    <ligand>
        <name>Mg(2+)</name>
        <dbReference type="ChEBI" id="CHEBI:18420"/>
    </ligand>
</feature>
<dbReference type="GO" id="GO:0003864">
    <property type="term" value="F:3-methyl-2-oxobutanoate hydroxymethyltransferase activity"/>
    <property type="evidence" value="ECO:0007669"/>
    <property type="project" value="UniProtKB-UniRule"/>
</dbReference>
<comment type="catalytic activity">
    <reaction evidence="7">
        <text>(6R)-5,10-methylene-5,6,7,8-tetrahydrofolate + 3-methyl-2-oxobutanoate + H2O = 2-dehydropantoate + (6S)-5,6,7,8-tetrahydrofolate</text>
        <dbReference type="Rhea" id="RHEA:11824"/>
        <dbReference type="ChEBI" id="CHEBI:11561"/>
        <dbReference type="ChEBI" id="CHEBI:11851"/>
        <dbReference type="ChEBI" id="CHEBI:15377"/>
        <dbReference type="ChEBI" id="CHEBI:15636"/>
        <dbReference type="ChEBI" id="CHEBI:57453"/>
        <dbReference type="EC" id="2.1.2.11"/>
    </reaction>
</comment>
<dbReference type="PIRSF" id="PIRSF000388">
    <property type="entry name" value="Pantoate_hydroxy_MeTrfase"/>
    <property type="match status" value="1"/>
</dbReference>
<dbReference type="Proteomes" id="UP000675431">
    <property type="component" value="Unassembled WGS sequence"/>
</dbReference>
<dbReference type="GO" id="GO:0005737">
    <property type="term" value="C:cytoplasm"/>
    <property type="evidence" value="ECO:0007669"/>
    <property type="project" value="UniProtKB-SubCell"/>
</dbReference>
<dbReference type="SUPFAM" id="SSF51621">
    <property type="entry name" value="Phosphoenolpyruvate/pyruvate domain"/>
    <property type="match status" value="1"/>
</dbReference>
<keyword evidence="5 7" id="KW-0808">Transferase</keyword>
<evidence type="ECO:0000256" key="7">
    <source>
        <dbReference type="HAMAP-Rule" id="MF_00156"/>
    </source>
</evidence>
<dbReference type="InterPro" id="IPR015813">
    <property type="entry name" value="Pyrv/PenolPyrv_kinase-like_dom"/>
</dbReference>
<evidence type="ECO:0000256" key="8">
    <source>
        <dbReference type="PIRSR" id="PIRSR000388-1"/>
    </source>
</evidence>
<comment type="subcellular location">
    <subcellularLocation>
        <location evidence="7">Cytoplasm</location>
    </subcellularLocation>
</comment>
<feature type="binding site" evidence="7 10">
    <location>
        <position position="82"/>
    </location>
    <ligand>
        <name>Mg(2+)</name>
        <dbReference type="ChEBI" id="CHEBI:18420"/>
    </ligand>
</feature>
<dbReference type="RefSeq" id="WP_212368181.1">
    <property type="nucleotide sequence ID" value="NZ_JAGSIE010000009.1"/>
</dbReference>
<dbReference type="FunFam" id="3.20.20.60:FF:000003">
    <property type="entry name" value="3-methyl-2-oxobutanoate hydroxymethyltransferase"/>
    <property type="match status" value="1"/>
</dbReference>
<dbReference type="InterPro" id="IPR040442">
    <property type="entry name" value="Pyrv_kinase-like_dom_sf"/>
</dbReference>
<dbReference type="Pfam" id="PF02548">
    <property type="entry name" value="Pantoate_transf"/>
    <property type="match status" value="1"/>
</dbReference>
<comment type="cofactor">
    <cofactor evidence="7 10">
        <name>Mg(2+)</name>
        <dbReference type="ChEBI" id="CHEBI:18420"/>
    </cofactor>
    <text evidence="7 10">Binds 1 Mg(2+) ion per subunit.</text>
</comment>
<feature type="binding site" evidence="7 9">
    <location>
        <position position="82"/>
    </location>
    <ligand>
        <name>3-methyl-2-oxobutanoate</name>
        <dbReference type="ChEBI" id="CHEBI:11851"/>
    </ligand>
</feature>
<evidence type="ECO:0000313" key="11">
    <source>
        <dbReference type="EMBL" id="MBR7553232.1"/>
    </source>
</evidence>
<dbReference type="EMBL" id="JAGSIE010000009">
    <property type="protein sequence ID" value="MBR7553232.1"/>
    <property type="molecule type" value="Genomic_DNA"/>
</dbReference>
<gene>
    <name evidence="7 11" type="primary">panB</name>
    <name evidence="11" type="ORF">KC820_03590</name>
</gene>
<evidence type="ECO:0000256" key="3">
    <source>
        <dbReference type="ARBA" id="ARBA00011424"/>
    </source>
</evidence>
<dbReference type="PANTHER" id="PTHR20881:SF0">
    <property type="entry name" value="3-METHYL-2-OXOBUTANOATE HYDROXYMETHYLTRANSFERASE"/>
    <property type="match status" value="1"/>
</dbReference>
<protein>
    <recommendedName>
        <fullName evidence="7">3-methyl-2-oxobutanoate hydroxymethyltransferase</fullName>
        <ecNumber evidence="7">2.1.2.11</ecNumber>
    </recommendedName>
    <alternativeName>
        <fullName evidence="7">Ketopantoate hydroxymethyltransferase</fullName>
        <shortName evidence="7">KPHMT</shortName>
    </alternativeName>
</protein>
<dbReference type="NCBIfam" id="NF001452">
    <property type="entry name" value="PRK00311.1"/>
    <property type="match status" value="1"/>
</dbReference>
<dbReference type="HAMAP" id="MF_00156">
    <property type="entry name" value="PanB"/>
    <property type="match status" value="1"/>
</dbReference>
<comment type="pathway">
    <text evidence="1 7">Cofactor biosynthesis; (R)-pantothenate biosynthesis; (R)-pantoate from 3-methyl-2-oxobutanoate: step 1/2.</text>
</comment>
<keyword evidence="12" id="KW-1185">Reference proteome</keyword>
<dbReference type="NCBIfam" id="TIGR00222">
    <property type="entry name" value="panB"/>
    <property type="match status" value="1"/>
</dbReference>
<feature type="binding site" evidence="7 10">
    <location>
        <position position="43"/>
    </location>
    <ligand>
        <name>Mg(2+)</name>
        <dbReference type="ChEBI" id="CHEBI:18420"/>
    </ligand>
</feature>